<dbReference type="Gene3D" id="2.20.90.10">
    <property type="entry name" value="Vitellinogen, beta-sheet shell domain"/>
    <property type="match status" value="1"/>
</dbReference>
<comment type="caution">
    <text evidence="9">The sequence shown here is derived from an EMBL/GenBank/DDBJ whole genome shotgun (WGS) entry which is preliminary data.</text>
</comment>
<dbReference type="InterPro" id="IPR036770">
    <property type="entry name" value="Ankyrin_rpt-contain_sf"/>
</dbReference>
<feature type="domain" description="VWFD" evidence="8">
    <location>
        <begin position="1260"/>
        <end position="1439"/>
    </location>
</feature>
<dbReference type="EMBL" id="MU825894">
    <property type="protein sequence ID" value="KAJ7383853.1"/>
    <property type="molecule type" value="Genomic_DNA"/>
</dbReference>
<dbReference type="Pfam" id="PF09172">
    <property type="entry name" value="Vit_open_b-sht"/>
    <property type="match status" value="1"/>
</dbReference>
<dbReference type="Gene3D" id="2.20.80.10">
    <property type="entry name" value="Lipovitellin-phosvitin complex, chain A, domain 4"/>
    <property type="match status" value="1"/>
</dbReference>
<dbReference type="InterPro" id="IPR037088">
    <property type="entry name" value="Vitellinogen_b-sht_shell_sf"/>
</dbReference>
<feature type="domain" description="Vitellogenin" evidence="7">
    <location>
        <begin position="48"/>
        <end position="725"/>
    </location>
</feature>
<organism evidence="9 10">
    <name type="scientific">Desmophyllum pertusum</name>
    <dbReference type="NCBI Taxonomy" id="174260"/>
    <lineage>
        <taxon>Eukaryota</taxon>
        <taxon>Metazoa</taxon>
        <taxon>Cnidaria</taxon>
        <taxon>Anthozoa</taxon>
        <taxon>Hexacorallia</taxon>
        <taxon>Scleractinia</taxon>
        <taxon>Caryophylliina</taxon>
        <taxon>Caryophylliidae</taxon>
        <taxon>Desmophyllum</taxon>
    </lineage>
</organism>
<dbReference type="InterPro" id="IPR001846">
    <property type="entry name" value="VWF_type-D"/>
</dbReference>
<reference evidence="9" key="1">
    <citation type="submission" date="2023-01" db="EMBL/GenBank/DDBJ databases">
        <title>Genome assembly of the deep-sea coral Lophelia pertusa.</title>
        <authorList>
            <person name="Herrera S."/>
            <person name="Cordes E."/>
        </authorList>
    </citation>
    <scope>NUCLEOTIDE SEQUENCE</scope>
    <source>
        <strain evidence="9">USNM1676648</strain>
        <tissue evidence="9">Polyp</tissue>
    </source>
</reference>
<dbReference type="SMART" id="SM00216">
    <property type="entry name" value="VWD"/>
    <property type="match status" value="1"/>
</dbReference>
<dbReference type="Gene3D" id="2.30.230.10">
    <property type="entry name" value="Lipovitellin, beta-sheet shell regions, chain A"/>
    <property type="match status" value="1"/>
</dbReference>
<comment type="caution">
    <text evidence="5">Lacks conserved residue(s) required for the propagation of feature annotation.</text>
</comment>
<keyword evidence="10" id="KW-1185">Reference proteome</keyword>
<dbReference type="InterPro" id="IPR015255">
    <property type="entry name" value="Vitellinogen_open_b-sht"/>
</dbReference>
<dbReference type="InterPro" id="IPR011030">
    <property type="entry name" value="Lipovitellin_superhlx_dom"/>
</dbReference>
<dbReference type="PANTHER" id="PTHR23345:SF15">
    <property type="entry name" value="VITELLOGENIN 1-RELATED"/>
    <property type="match status" value="1"/>
</dbReference>
<dbReference type="Gene3D" id="1.25.10.20">
    <property type="entry name" value="Vitellinogen, superhelical"/>
    <property type="match status" value="1"/>
</dbReference>
<protein>
    <recommendedName>
        <fullName evidence="11">Vitellogenin</fullName>
    </recommendedName>
</protein>
<evidence type="ECO:0000256" key="3">
    <source>
        <dbReference type="ARBA" id="ARBA00023157"/>
    </source>
</evidence>
<feature type="compositionally biased region" description="Basic residues" evidence="6">
    <location>
        <begin position="764"/>
        <end position="773"/>
    </location>
</feature>
<evidence type="ECO:0000256" key="2">
    <source>
        <dbReference type="ARBA" id="ARBA00022761"/>
    </source>
</evidence>
<evidence type="ECO:0000259" key="8">
    <source>
        <dbReference type="PROSITE" id="PS51233"/>
    </source>
</evidence>
<proteinExistence type="predicted"/>
<name>A0A9W9ZLD6_9CNID</name>
<dbReference type="PANTHER" id="PTHR23345">
    <property type="entry name" value="VITELLOGENIN-RELATED"/>
    <property type="match status" value="1"/>
</dbReference>
<dbReference type="GO" id="GO:0005319">
    <property type="term" value="F:lipid transporter activity"/>
    <property type="evidence" value="ECO:0007669"/>
    <property type="project" value="InterPro"/>
</dbReference>
<dbReference type="InterPro" id="IPR002110">
    <property type="entry name" value="Ankyrin_rpt"/>
</dbReference>
<dbReference type="Pfam" id="PF12796">
    <property type="entry name" value="Ank_2"/>
    <property type="match status" value="1"/>
</dbReference>
<dbReference type="InterPro" id="IPR001747">
    <property type="entry name" value="Vitellogenin_N"/>
</dbReference>
<evidence type="ECO:0000256" key="1">
    <source>
        <dbReference type="ARBA" id="ARBA00022729"/>
    </source>
</evidence>
<evidence type="ECO:0008006" key="11">
    <source>
        <dbReference type="Google" id="ProtNLM"/>
    </source>
</evidence>
<accession>A0A9W9ZLD6</accession>
<sequence>MVAHLQGYKNGVSFSCSSLLKTSQALHHECFVVILLTLGAASAMHLGYQKGQRYTHNYRTDVTHAIPGGSAKTLGLRVRCQAHADFHKKTEMQITLENIQVHQVQGNLQDPKQQQEKAADPKVVGAMQRHLARPVRVVLKAQDGSIKEIHAHPQDEEWSLNIKRGLANLFQISPRVDEQQQKNDKQFVTQQETTAVGDCQVSYVMAWGRNQPDQKRQVARVTKVINYDKCQNRPEFNQNTFYGQKCENCQQSLGYAPYFRSSGQIEHTLAGSAQAGYIIRRTEAVEQHVITPFSRSGGQLAASARQTLEFVKQAKAGQAAGTLTRKTSHRFVAENPEKRARQNAQMQQQMAKQAEATLNDMCKAVKEWNGQQAAEKFTQLVQQLRQCNRDTFAKLADNVLARQNPTERRFCVDALSFVGTREAVQVLQKKIQDKKINKPDELKRVFLGLASAPRPTADHINIAWELCNHAEVRKDMSCRRQCMLTFGALVHKIRQRPSLQQDTKAVAACQQHVREILNRLADQKTTQEEKQMYIKALGNAGSHEAREQLQKTLRDQTQALRIRVECVWALRRIIHVAREKVTPCLVSIFADANENPELRMAIFNQLLNSRPNFATLQAAANIVKREITNPAQGARSNQVASFVISHLSALAYHNNVLTRKREVPSWIRVGSKQNGRPRQHAPRNMNAKLQLNMMGYKMNALEFGARIENMDDVVEQVISEVRRRHKRSLWGGILSWLSEDEVSQDDEDDMPSPSRPMGVDSARHRTSSTRTTRRPTGTQKPFTPQSTDGQDKAKHVSAFVKLFGDEVKFMEIKSENIKQFAQDLADLLLGKKERIEYADQGIVITRKGMEIQQTLEKAFLVANARRMVPTLAGIPLDIQYRSAAAARVIAAAKFGVDPSITSLLQYKKLTANVQIIPSISAHEHTQIGIHTPFLRMGVRAKGNAHANAGHKIDATFEAAKEYKITYHLPKEQREILHIKYNAQGFVQQQFPQTGQTEEQQIAMDFKTPHLRKLQRTCHGRQNLFGVQVCVEGQVPDLPALRLQQVAVFPTIALTELRVSMVPAQDKPAAIQCTHRVTKRDDKQIQAQGEIDASSKAVRRRIPYEITYTRAKQEMVIEAHNMQAQGCENCRLKCTANREGIKLQFGRGQLQYQVSANGQVQDQGKSLRLQLEWTEVPEQWRQFFYNWEPQIWYFLQQFAWVRRAEKRQKRVAVEFTLTSPLTAQLRVKTPDATAERTDLALPMRVDRLPASLQEIKNNLYAQCQVQDASIKVFDNLQYKHNIKGGCPYVLVQDHRKGKQTRIQLTVKIDKQGQKTVAATIRQPSLQSVVIKPDKTIMINGKQTDCSQKACELKQGEATVRKVQKADGKTQIQLSTKLGLHATVEDQRIQVYASPLLRSRMRGLCGDADGEQWNEYRDPQDRVQELNQFIQSWQQKSQLEFERQRRQNCFNSTVFYRADSLAIAIATCLLKRGAKIDVTDSNGLSALSTAVIRHKEDMVALFLEETGNFDLNSKDKKGNTALFHAANVGNFNILNALVVALKKYQLSVNVANNDGATPLIQACINGDVACAKYLIMEGKACMSIRERVYRKTALEWAKMKGIHEFISNDNSSHIGVSGNKICAKLEENPHFQRKQRQCLENCKKPENYLADSEYRKKEKTCKEQLRQVYQIYEWQLTASFKLGRKPPTPIILESTMEEECFNARTKRNSDSPKGRSLAKSGNALKLLKRNSALANNISRVFSTAAELPAFAIVRRSHET</sequence>
<evidence type="ECO:0000313" key="9">
    <source>
        <dbReference type="EMBL" id="KAJ7383853.1"/>
    </source>
</evidence>
<dbReference type="Gene3D" id="1.25.40.20">
    <property type="entry name" value="Ankyrin repeat-containing domain"/>
    <property type="match status" value="1"/>
</dbReference>
<dbReference type="Pfam" id="PF00023">
    <property type="entry name" value="Ank"/>
    <property type="match status" value="1"/>
</dbReference>
<dbReference type="SUPFAM" id="SSF48431">
    <property type="entry name" value="Lipovitellin-phosvitin complex, superhelical domain"/>
    <property type="match status" value="1"/>
</dbReference>
<keyword evidence="1" id="KW-0732">Signal</keyword>
<evidence type="ECO:0000313" key="10">
    <source>
        <dbReference type="Proteomes" id="UP001163046"/>
    </source>
</evidence>
<feature type="compositionally biased region" description="Acidic residues" evidence="6">
    <location>
        <begin position="741"/>
        <end position="750"/>
    </location>
</feature>
<evidence type="ECO:0000256" key="4">
    <source>
        <dbReference type="ARBA" id="ARBA00023180"/>
    </source>
</evidence>
<dbReference type="SUPFAM" id="SSF56968">
    <property type="entry name" value="Lipovitellin-phosvitin complex, beta-sheet shell regions"/>
    <property type="match status" value="3"/>
</dbReference>
<feature type="region of interest" description="Disordered" evidence="6">
    <location>
        <begin position="741"/>
        <end position="791"/>
    </location>
</feature>
<dbReference type="InterPro" id="IPR050733">
    <property type="entry name" value="Vitellogenin/Apolipophorin"/>
</dbReference>
<feature type="compositionally biased region" description="Polar residues" evidence="6">
    <location>
        <begin position="779"/>
        <end position="788"/>
    </location>
</feature>
<dbReference type="OrthoDB" id="160294at2759"/>
<dbReference type="Proteomes" id="UP001163046">
    <property type="component" value="Unassembled WGS sequence"/>
</dbReference>
<feature type="disulfide bond" evidence="5">
    <location>
        <begin position="246"/>
        <end position="249"/>
    </location>
</feature>
<dbReference type="InterPro" id="IPR015819">
    <property type="entry name" value="Lipid_transp_b-sht_shell"/>
</dbReference>
<keyword evidence="4" id="KW-0325">Glycoprotein</keyword>
<gene>
    <name evidence="9" type="ORF">OS493_025729</name>
</gene>
<keyword evidence="3 5" id="KW-1015">Disulfide bond</keyword>
<dbReference type="InterPro" id="IPR015816">
    <property type="entry name" value="Vitellinogen_b-sht_N"/>
</dbReference>
<dbReference type="Pfam" id="PF00094">
    <property type="entry name" value="VWD"/>
    <property type="match status" value="1"/>
</dbReference>
<dbReference type="SUPFAM" id="SSF48403">
    <property type="entry name" value="Ankyrin repeat"/>
    <property type="match status" value="1"/>
</dbReference>
<dbReference type="SMART" id="SM00248">
    <property type="entry name" value="ANK"/>
    <property type="match status" value="3"/>
</dbReference>
<evidence type="ECO:0000256" key="5">
    <source>
        <dbReference type="PROSITE-ProRule" id="PRU00557"/>
    </source>
</evidence>
<keyword evidence="2" id="KW-0758">Storage protein</keyword>
<dbReference type="PROSITE" id="PS51233">
    <property type="entry name" value="VWFD"/>
    <property type="match status" value="1"/>
</dbReference>
<dbReference type="SMART" id="SM00638">
    <property type="entry name" value="LPD_N"/>
    <property type="match status" value="1"/>
</dbReference>
<dbReference type="Pfam" id="PF01347">
    <property type="entry name" value="Vitellogenin_N"/>
    <property type="match status" value="1"/>
</dbReference>
<dbReference type="GO" id="GO:0045735">
    <property type="term" value="F:nutrient reservoir activity"/>
    <property type="evidence" value="ECO:0007669"/>
    <property type="project" value="UniProtKB-KW"/>
</dbReference>
<dbReference type="SMART" id="SM01169">
    <property type="entry name" value="DUF1943"/>
    <property type="match status" value="1"/>
</dbReference>
<evidence type="ECO:0000259" key="7">
    <source>
        <dbReference type="PROSITE" id="PS51211"/>
    </source>
</evidence>
<dbReference type="PROSITE" id="PS51211">
    <property type="entry name" value="VITELLOGENIN"/>
    <property type="match status" value="1"/>
</dbReference>
<evidence type="ECO:0000256" key="6">
    <source>
        <dbReference type="SAM" id="MobiDB-lite"/>
    </source>
</evidence>